<evidence type="ECO:0000313" key="1">
    <source>
        <dbReference type="EMBL" id="BBD78926.1"/>
    </source>
</evidence>
<dbReference type="AlphaFoldDB" id="A0A2Z6E1P5"/>
<gene>
    <name evidence="1" type="ORF">ALSL_0254</name>
</gene>
<dbReference type="KEGG" id="rbd:ALSL_0254"/>
<dbReference type="Proteomes" id="UP000270530">
    <property type="component" value="Chromosome"/>
</dbReference>
<dbReference type="EMBL" id="AP018560">
    <property type="protein sequence ID" value="BBD78926.1"/>
    <property type="molecule type" value="Genomic_DNA"/>
</dbReference>
<reference evidence="2" key="2">
    <citation type="submission" date="2018-06" db="EMBL/GenBank/DDBJ databases">
        <title>Genome sequence of Rhodanobacteraceae bacterium strain Dysh456.</title>
        <authorList>
            <person name="Fukui M."/>
        </authorList>
    </citation>
    <scope>NUCLEOTIDE SEQUENCE [LARGE SCALE GENOMIC DNA]</scope>
    <source>
        <strain evidence="2">Dysh456</strain>
    </source>
</reference>
<sequence>MILFHAANGRGSVRPSRKATLSPSGKFCFHRLEADSQGCGQDGRAVRQFHRA</sequence>
<organism evidence="1 2">
    <name type="scientific">Aerosticca soli</name>
    <dbReference type="NCBI Taxonomy" id="2010829"/>
    <lineage>
        <taxon>Bacteria</taxon>
        <taxon>Pseudomonadati</taxon>
        <taxon>Pseudomonadota</taxon>
        <taxon>Gammaproteobacteria</taxon>
        <taxon>Lysobacterales</taxon>
        <taxon>Rhodanobacteraceae</taxon>
        <taxon>Aerosticca</taxon>
    </lineage>
</organism>
<protein>
    <submittedName>
        <fullName evidence="1">Uncharacterized protein</fullName>
    </submittedName>
</protein>
<name>A0A2Z6E1P5_9GAMM</name>
<reference evidence="2" key="1">
    <citation type="submission" date="2018-04" db="EMBL/GenBank/DDBJ databases">
        <authorList>
            <person name="Watanabe M."/>
            <person name="Kojima H."/>
        </authorList>
    </citation>
    <scope>NUCLEOTIDE SEQUENCE [LARGE SCALE GENOMIC DNA]</scope>
    <source>
        <strain evidence="2">Dysh456</strain>
    </source>
</reference>
<keyword evidence="2" id="KW-1185">Reference proteome</keyword>
<accession>A0A2Z6E1P5</accession>
<evidence type="ECO:0000313" key="2">
    <source>
        <dbReference type="Proteomes" id="UP000270530"/>
    </source>
</evidence>
<proteinExistence type="predicted"/>